<dbReference type="GO" id="GO:0006284">
    <property type="term" value="P:base-excision repair"/>
    <property type="evidence" value="ECO:0007669"/>
    <property type="project" value="InterPro"/>
</dbReference>
<dbReference type="SUPFAM" id="SSF57716">
    <property type="entry name" value="Glucocorticoid receptor-like (DNA-binding domain)"/>
    <property type="match status" value="1"/>
</dbReference>
<evidence type="ECO:0000313" key="19">
    <source>
        <dbReference type="EMBL" id="PIU99782.1"/>
    </source>
</evidence>
<evidence type="ECO:0000256" key="2">
    <source>
        <dbReference type="ARBA" id="ARBA00001947"/>
    </source>
</evidence>
<proteinExistence type="inferred from homology"/>
<evidence type="ECO:0000256" key="10">
    <source>
        <dbReference type="ARBA" id="ARBA00023125"/>
    </source>
</evidence>
<protein>
    <recommendedName>
        <fullName evidence="21">DNA-formamidopyrimidine glycosylase</fullName>
    </recommendedName>
</protein>
<evidence type="ECO:0000313" key="20">
    <source>
        <dbReference type="Proteomes" id="UP000228561"/>
    </source>
</evidence>
<comment type="caution">
    <text evidence="19">The sequence shown here is derived from an EMBL/GenBank/DDBJ whole genome shotgun (WGS) entry which is preliminary data.</text>
</comment>
<dbReference type="Proteomes" id="UP000228561">
    <property type="component" value="Unassembled WGS sequence"/>
</dbReference>
<keyword evidence="6" id="KW-0227">DNA damage</keyword>
<keyword evidence="7 16" id="KW-0863">Zinc-finger</keyword>
<dbReference type="InterPro" id="IPR035937">
    <property type="entry name" value="FPG_N"/>
</dbReference>
<reference evidence="20" key="1">
    <citation type="submission" date="2017-09" db="EMBL/GenBank/DDBJ databases">
        <title>Depth-based differentiation of microbial function through sediment-hosted aquifers and enrichment of novel symbionts in the deep terrestrial subsurface.</title>
        <authorList>
            <person name="Probst A.J."/>
            <person name="Ladd B."/>
            <person name="Jarett J.K."/>
            <person name="Geller-Mcgrath D.E."/>
            <person name="Sieber C.M.K."/>
            <person name="Emerson J.B."/>
            <person name="Anantharaman K."/>
            <person name="Thomas B.C."/>
            <person name="Malmstrom R."/>
            <person name="Stieglmeier M."/>
            <person name="Klingl A."/>
            <person name="Woyke T."/>
            <person name="Ryan C.M."/>
            <person name="Banfield J.F."/>
        </authorList>
    </citation>
    <scope>NUCLEOTIDE SEQUENCE [LARGE SCALE GENOMIC DNA]</scope>
</reference>
<dbReference type="CDD" id="cd08966">
    <property type="entry name" value="EcFpg-like_N"/>
    <property type="match status" value="1"/>
</dbReference>
<dbReference type="InterPro" id="IPR015886">
    <property type="entry name" value="H2TH_FPG"/>
</dbReference>
<evidence type="ECO:0000259" key="18">
    <source>
        <dbReference type="PROSITE" id="PS51068"/>
    </source>
</evidence>
<dbReference type="Pfam" id="PF06831">
    <property type="entry name" value="H2TH"/>
    <property type="match status" value="1"/>
</dbReference>
<feature type="domain" description="FPG-type" evidence="17">
    <location>
        <begin position="249"/>
        <end position="284"/>
    </location>
</feature>
<evidence type="ECO:0008006" key="21">
    <source>
        <dbReference type="Google" id="ProtNLM"/>
    </source>
</evidence>
<keyword evidence="12" id="KW-0456">Lyase</keyword>
<dbReference type="SUPFAM" id="SSF81624">
    <property type="entry name" value="N-terminal domain of MutM-like DNA repair proteins"/>
    <property type="match status" value="1"/>
</dbReference>
<dbReference type="GO" id="GO:0008270">
    <property type="term" value="F:zinc ion binding"/>
    <property type="evidence" value="ECO:0007669"/>
    <property type="project" value="UniProtKB-KW"/>
</dbReference>
<organism evidence="19 20">
    <name type="scientific">Candidatus Tagabacteria bacterium CG03_land_8_20_14_0_80_41_22</name>
    <dbReference type="NCBI Taxonomy" id="1975020"/>
    <lineage>
        <taxon>Bacteria</taxon>
        <taxon>Candidatus Tagaibacteriota</taxon>
    </lineage>
</organism>
<evidence type="ECO:0000259" key="17">
    <source>
        <dbReference type="PROSITE" id="PS51066"/>
    </source>
</evidence>
<dbReference type="PANTHER" id="PTHR22993:SF9">
    <property type="entry name" value="FORMAMIDOPYRIMIDINE-DNA GLYCOSYLASE"/>
    <property type="match status" value="1"/>
</dbReference>
<dbReference type="SMART" id="SM00898">
    <property type="entry name" value="Fapy_DNA_glyco"/>
    <property type="match status" value="1"/>
</dbReference>
<dbReference type="Gene3D" id="3.20.190.10">
    <property type="entry name" value="MutM-like, N-terminal"/>
    <property type="match status" value="1"/>
</dbReference>
<feature type="domain" description="Formamidopyrimidine-DNA glycosylase catalytic" evidence="18">
    <location>
        <begin position="2"/>
        <end position="124"/>
    </location>
</feature>
<evidence type="ECO:0000256" key="6">
    <source>
        <dbReference type="ARBA" id="ARBA00022763"/>
    </source>
</evidence>
<evidence type="ECO:0000256" key="5">
    <source>
        <dbReference type="ARBA" id="ARBA00022723"/>
    </source>
</evidence>
<dbReference type="InterPro" id="IPR020629">
    <property type="entry name" value="FPG_Glyclase"/>
</dbReference>
<dbReference type="NCBIfam" id="NF002211">
    <property type="entry name" value="PRK01103.1"/>
    <property type="match status" value="1"/>
</dbReference>
<dbReference type="PROSITE" id="PS51068">
    <property type="entry name" value="FPG_CAT"/>
    <property type="match status" value="1"/>
</dbReference>
<evidence type="ECO:0000256" key="1">
    <source>
        <dbReference type="ARBA" id="ARBA00001668"/>
    </source>
</evidence>
<comment type="similarity">
    <text evidence="3">Belongs to the FPG family.</text>
</comment>
<gene>
    <name evidence="19" type="ORF">COS58_00460</name>
</gene>
<dbReference type="AlphaFoldDB" id="A0A2M7B9J3"/>
<dbReference type="Pfam" id="PF01149">
    <property type="entry name" value="Fapy_DNA_glyco"/>
    <property type="match status" value="1"/>
</dbReference>
<evidence type="ECO:0000256" key="9">
    <source>
        <dbReference type="ARBA" id="ARBA00022833"/>
    </source>
</evidence>
<keyword evidence="13" id="KW-0511">Multifunctional enzyme</keyword>
<comment type="cofactor">
    <cofactor evidence="2">
        <name>Zn(2+)</name>
        <dbReference type="ChEBI" id="CHEBI:29105"/>
    </cofactor>
</comment>
<keyword evidence="9" id="KW-0862">Zinc</keyword>
<dbReference type="NCBIfam" id="TIGR00577">
    <property type="entry name" value="fpg"/>
    <property type="match status" value="1"/>
</dbReference>
<comment type="catalytic activity">
    <reaction evidence="15">
        <text>2'-deoxyribonucleotide-(2'-deoxyribose 5'-phosphate)-2'-deoxyribonucleotide-DNA = a 3'-end 2'-deoxyribonucleotide-(2,3-dehydro-2,3-deoxyribose 5'-phosphate)-DNA + a 5'-end 5'-phospho-2'-deoxyribonucleoside-DNA + H(+)</text>
        <dbReference type="Rhea" id="RHEA:66592"/>
        <dbReference type="Rhea" id="RHEA-COMP:13180"/>
        <dbReference type="Rhea" id="RHEA-COMP:16897"/>
        <dbReference type="Rhea" id="RHEA-COMP:17067"/>
        <dbReference type="ChEBI" id="CHEBI:15378"/>
        <dbReference type="ChEBI" id="CHEBI:136412"/>
        <dbReference type="ChEBI" id="CHEBI:157695"/>
        <dbReference type="ChEBI" id="CHEBI:167181"/>
        <dbReference type="EC" id="4.2.99.18"/>
    </reaction>
</comment>
<dbReference type="FunFam" id="1.10.8.50:FF:000003">
    <property type="entry name" value="Formamidopyrimidine-DNA glycosylase"/>
    <property type="match status" value="1"/>
</dbReference>
<dbReference type="SMART" id="SM01232">
    <property type="entry name" value="H2TH"/>
    <property type="match status" value="1"/>
</dbReference>
<dbReference type="InterPro" id="IPR012319">
    <property type="entry name" value="FPG_cat"/>
</dbReference>
<accession>A0A2M7B9J3</accession>
<evidence type="ECO:0000256" key="15">
    <source>
        <dbReference type="ARBA" id="ARBA00044632"/>
    </source>
</evidence>
<keyword evidence="14" id="KW-0326">Glycosidase</keyword>
<dbReference type="Gene3D" id="1.10.8.50">
    <property type="match status" value="1"/>
</dbReference>
<evidence type="ECO:0000256" key="14">
    <source>
        <dbReference type="ARBA" id="ARBA00023295"/>
    </source>
</evidence>
<keyword evidence="11" id="KW-0234">DNA repair</keyword>
<dbReference type="InterPro" id="IPR000214">
    <property type="entry name" value="Znf_DNA_glyclase/AP_lyase"/>
</dbReference>
<dbReference type="GO" id="GO:0034039">
    <property type="term" value="F:8-oxo-7,8-dihydroguanine DNA N-glycosylase activity"/>
    <property type="evidence" value="ECO:0007669"/>
    <property type="project" value="TreeGrafter"/>
</dbReference>
<evidence type="ECO:0000256" key="4">
    <source>
        <dbReference type="ARBA" id="ARBA00011245"/>
    </source>
</evidence>
<keyword evidence="8" id="KW-0378">Hydrolase</keyword>
<comment type="subunit">
    <text evidence="4">Monomer.</text>
</comment>
<dbReference type="GO" id="GO:0003684">
    <property type="term" value="F:damaged DNA binding"/>
    <property type="evidence" value="ECO:0007669"/>
    <property type="project" value="InterPro"/>
</dbReference>
<evidence type="ECO:0000256" key="7">
    <source>
        <dbReference type="ARBA" id="ARBA00022771"/>
    </source>
</evidence>
<evidence type="ECO:0000256" key="12">
    <source>
        <dbReference type="ARBA" id="ARBA00023239"/>
    </source>
</evidence>
<dbReference type="SUPFAM" id="SSF46946">
    <property type="entry name" value="S13-like H2TH domain"/>
    <property type="match status" value="1"/>
</dbReference>
<sequence>MPELPEVQTIVSDLKKVLPGLKITGFWTDIAAFKKIEKEIIGKKILELERRGKNILIRLSDNRTLLIHQKMTGHLLYGKWKVEGGEWKSIIQGPLNDPENRFIRLLFFLSNGYQLALCDMRKFAKVLVWPTDKLNNLDDINKLGLDPLDKNFTFGKFSEIIKNKKGKIKIVLMDQSIIAGIGNIYSDEILWFAGVHPLRPTHELKNEEIKKIYQAIGSVLKKAIHFRGSSYIDYRDAFGKKGRYQEMHYAYQMTGKKCRKNDGGIIKRIKIGGRSAHFCPVHQKIRQKP</sequence>
<evidence type="ECO:0000256" key="13">
    <source>
        <dbReference type="ARBA" id="ARBA00023268"/>
    </source>
</evidence>
<comment type="catalytic activity">
    <reaction evidence="1">
        <text>Hydrolysis of DNA containing ring-opened 7-methylguanine residues, releasing 2,6-diamino-4-hydroxy-5-(N-methyl)formamidopyrimidine.</text>
        <dbReference type="EC" id="3.2.2.23"/>
    </reaction>
</comment>
<dbReference type="PANTHER" id="PTHR22993">
    <property type="entry name" value="FORMAMIDOPYRIMIDINE-DNA GLYCOSYLASE"/>
    <property type="match status" value="1"/>
</dbReference>
<dbReference type="EMBL" id="PEVG01000003">
    <property type="protein sequence ID" value="PIU99782.1"/>
    <property type="molecule type" value="Genomic_DNA"/>
</dbReference>
<dbReference type="GO" id="GO:0140078">
    <property type="term" value="F:class I DNA-(apurinic or apyrimidinic site) endonuclease activity"/>
    <property type="evidence" value="ECO:0007669"/>
    <property type="project" value="UniProtKB-EC"/>
</dbReference>
<evidence type="ECO:0000256" key="11">
    <source>
        <dbReference type="ARBA" id="ARBA00023204"/>
    </source>
</evidence>
<dbReference type="PROSITE" id="PS51066">
    <property type="entry name" value="ZF_FPG_2"/>
    <property type="match status" value="1"/>
</dbReference>
<dbReference type="InterPro" id="IPR010979">
    <property type="entry name" value="Ribosomal_uS13-like_H2TH"/>
</dbReference>
<name>A0A2M7B9J3_9BACT</name>
<evidence type="ECO:0000256" key="8">
    <source>
        <dbReference type="ARBA" id="ARBA00022801"/>
    </source>
</evidence>
<evidence type="ECO:0000256" key="3">
    <source>
        <dbReference type="ARBA" id="ARBA00009409"/>
    </source>
</evidence>
<keyword evidence="5" id="KW-0479">Metal-binding</keyword>
<evidence type="ECO:0000256" key="16">
    <source>
        <dbReference type="PROSITE-ProRule" id="PRU00391"/>
    </source>
</evidence>
<keyword evidence="10" id="KW-0238">DNA-binding</keyword>